<evidence type="ECO:0000313" key="1">
    <source>
        <dbReference type="EMBL" id="CAE0534693.1"/>
    </source>
</evidence>
<sequence length="105" mass="11570">MMARLVPHDRKPSAKAAVHIVHNLEASQAGKRIVENPAHHEVVNTSGFEGEDYRDFAEVGCICQMLEDNAGGVIVIPSLETKAMKGKYTLHFMGTEPLDIQRLDS</sequence>
<reference evidence="1" key="1">
    <citation type="submission" date="2021-01" db="EMBL/GenBank/DDBJ databases">
        <authorList>
            <person name="Corre E."/>
            <person name="Pelletier E."/>
            <person name="Niang G."/>
            <person name="Scheremetjew M."/>
            <person name="Finn R."/>
            <person name="Kale V."/>
            <person name="Holt S."/>
            <person name="Cochrane G."/>
            <person name="Meng A."/>
            <person name="Brown T."/>
            <person name="Cohen L."/>
        </authorList>
    </citation>
    <scope>NUCLEOTIDE SEQUENCE</scope>
    <source>
        <strain evidence="1">SPMC142</strain>
    </source>
</reference>
<name>A0A7S3W3N8_9SPIT</name>
<protein>
    <submittedName>
        <fullName evidence="1">Uncharacterized protein</fullName>
    </submittedName>
</protein>
<organism evidence="1">
    <name type="scientific">Strombidinopsis acuminata</name>
    <dbReference type="NCBI Taxonomy" id="141414"/>
    <lineage>
        <taxon>Eukaryota</taxon>
        <taxon>Sar</taxon>
        <taxon>Alveolata</taxon>
        <taxon>Ciliophora</taxon>
        <taxon>Intramacronucleata</taxon>
        <taxon>Spirotrichea</taxon>
        <taxon>Choreotrichia</taxon>
        <taxon>Choreotrichida</taxon>
        <taxon>Strombidinopsidae</taxon>
        <taxon>Strombidinopsis</taxon>
    </lineage>
</organism>
<gene>
    <name evidence="1" type="ORF">SACU0126_LOCUS7201</name>
</gene>
<accession>A0A7S3W3N8</accession>
<dbReference type="AlphaFoldDB" id="A0A7S3W3N8"/>
<dbReference type="EMBL" id="HBIQ01021482">
    <property type="protein sequence ID" value="CAE0534693.1"/>
    <property type="molecule type" value="Transcribed_RNA"/>
</dbReference>
<proteinExistence type="predicted"/>